<gene>
    <name evidence="3" type="ORF">RIMI_LOCUS19268190</name>
</gene>
<dbReference type="Gene3D" id="4.10.410.10">
    <property type="entry name" value="Pancreatic trypsin inhibitor Kunitz domain"/>
    <property type="match status" value="1"/>
</dbReference>
<name>A0ABN9MFL9_9NEOB</name>
<dbReference type="PANTHER" id="PTHR10083:SF374">
    <property type="entry name" value="BPTI_KUNITZ INHIBITOR DOMAIN-CONTAINING PROTEIN"/>
    <property type="match status" value="1"/>
</dbReference>
<keyword evidence="4" id="KW-1185">Reference proteome</keyword>
<dbReference type="PROSITE" id="PS50279">
    <property type="entry name" value="BPTI_KUNITZ_2"/>
    <property type="match status" value="1"/>
</dbReference>
<accession>A0ABN9MFL9</accession>
<dbReference type="InterPro" id="IPR036880">
    <property type="entry name" value="Kunitz_BPTI_sf"/>
</dbReference>
<dbReference type="PROSITE" id="PS00280">
    <property type="entry name" value="BPTI_KUNITZ_1"/>
    <property type="match status" value="1"/>
</dbReference>
<dbReference type="CDD" id="cd22629">
    <property type="entry name" value="Kunitz_collagen_alpha3_VI"/>
    <property type="match status" value="1"/>
</dbReference>
<dbReference type="EMBL" id="CAUEEQ010061065">
    <property type="protein sequence ID" value="CAJ0964498.1"/>
    <property type="molecule type" value="Genomic_DNA"/>
</dbReference>
<evidence type="ECO:0000259" key="2">
    <source>
        <dbReference type="PROSITE" id="PS50279"/>
    </source>
</evidence>
<dbReference type="InterPro" id="IPR020901">
    <property type="entry name" value="Prtase_inh_Kunz-CS"/>
</dbReference>
<dbReference type="InterPro" id="IPR002223">
    <property type="entry name" value="Kunitz_BPTI"/>
</dbReference>
<dbReference type="Pfam" id="PF00014">
    <property type="entry name" value="Kunitz_BPTI"/>
    <property type="match status" value="1"/>
</dbReference>
<evidence type="ECO:0000313" key="4">
    <source>
        <dbReference type="Proteomes" id="UP001176940"/>
    </source>
</evidence>
<comment type="caution">
    <text evidence="3">The sequence shown here is derived from an EMBL/GenBank/DDBJ whole genome shotgun (WGS) entry which is preliminary data.</text>
</comment>
<feature type="domain" description="BPTI/Kunitz inhibitor" evidence="2">
    <location>
        <begin position="19"/>
        <end position="69"/>
    </location>
</feature>
<dbReference type="Proteomes" id="UP001176940">
    <property type="component" value="Unassembled WGS sequence"/>
</dbReference>
<evidence type="ECO:0000313" key="3">
    <source>
        <dbReference type="EMBL" id="CAJ0964498.1"/>
    </source>
</evidence>
<dbReference type="InterPro" id="IPR050098">
    <property type="entry name" value="TFPI/VKTCI-like"/>
</dbReference>
<dbReference type="SMART" id="SM00131">
    <property type="entry name" value="KU"/>
    <property type="match status" value="1"/>
</dbReference>
<dbReference type="SUPFAM" id="SSF57362">
    <property type="entry name" value="BPTI-like"/>
    <property type="match status" value="1"/>
</dbReference>
<proteinExistence type="predicted"/>
<dbReference type="PANTHER" id="PTHR10083">
    <property type="entry name" value="KUNITZ-TYPE PROTEASE INHIBITOR-RELATED"/>
    <property type="match status" value="1"/>
</dbReference>
<reference evidence="3" key="1">
    <citation type="submission" date="2023-07" db="EMBL/GenBank/DDBJ databases">
        <authorList>
            <person name="Stuckert A."/>
        </authorList>
    </citation>
    <scope>NUCLEOTIDE SEQUENCE</scope>
</reference>
<dbReference type="PRINTS" id="PR00759">
    <property type="entry name" value="BASICPTASE"/>
</dbReference>
<sequence>MKPDPIPVWGRPCVGAEACKLPKEEGTCREFALKWYYDSETNSCARFWYGGCGGNENRFSTQKECEKICISGALYLLSVILEDRDLEVLQHSMYIRCLSRPPGQWGTRYWVRS</sequence>
<organism evidence="3 4">
    <name type="scientific">Ranitomeya imitator</name>
    <name type="common">mimic poison frog</name>
    <dbReference type="NCBI Taxonomy" id="111125"/>
    <lineage>
        <taxon>Eukaryota</taxon>
        <taxon>Metazoa</taxon>
        <taxon>Chordata</taxon>
        <taxon>Craniata</taxon>
        <taxon>Vertebrata</taxon>
        <taxon>Euteleostomi</taxon>
        <taxon>Amphibia</taxon>
        <taxon>Batrachia</taxon>
        <taxon>Anura</taxon>
        <taxon>Neobatrachia</taxon>
        <taxon>Hyloidea</taxon>
        <taxon>Dendrobatidae</taxon>
        <taxon>Dendrobatinae</taxon>
        <taxon>Ranitomeya</taxon>
    </lineage>
</organism>
<evidence type="ECO:0000256" key="1">
    <source>
        <dbReference type="ARBA" id="ARBA00023157"/>
    </source>
</evidence>
<protein>
    <recommendedName>
        <fullName evidence="2">BPTI/Kunitz inhibitor domain-containing protein</fullName>
    </recommendedName>
</protein>
<keyword evidence="1" id="KW-1015">Disulfide bond</keyword>